<dbReference type="EMBL" id="SZQL01000020">
    <property type="protein sequence ID" value="TKK65574.1"/>
    <property type="molecule type" value="Genomic_DNA"/>
</dbReference>
<proteinExistence type="predicted"/>
<keyword evidence="1" id="KW-0812">Transmembrane</keyword>
<reference evidence="2 3" key="1">
    <citation type="submission" date="2019-05" db="EMBL/GenBank/DDBJ databases">
        <title>Panacibacter sp. strain 17mud1-8 Genome sequencing and assembly.</title>
        <authorList>
            <person name="Chhetri G."/>
        </authorList>
    </citation>
    <scope>NUCLEOTIDE SEQUENCE [LARGE SCALE GENOMIC DNA]</scope>
    <source>
        <strain evidence="2 3">17mud1-8</strain>
    </source>
</reference>
<evidence type="ECO:0000313" key="2">
    <source>
        <dbReference type="EMBL" id="TKK65574.1"/>
    </source>
</evidence>
<evidence type="ECO:0008006" key="4">
    <source>
        <dbReference type="Google" id="ProtNLM"/>
    </source>
</evidence>
<evidence type="ECO:0000313" key="3">
    <source>
        <dbReference type="Proteomes" id="UP000305848"/>
    </source>
</evidence>
<dbReference type="AlphaFoldDB" id="A0A4U3KVG8"/>
<keyword evidence="1" id="KW-1133">Transmembrane helix</keyword>
<evidence type="ECO:0000256" key="1">
    <source>
        <dbReference type="SAM" id="Phobius"/>
    </source>
</evidence>
<organism evidence="2 3">
    <name type="scientific">Ilyomonas limi</name>
    <dbReference type="NCBI Taxonomy" id="2575867"/>
    <lineage>
        <taxon>Bacteria</taxon>
        <taxon>Pseudomonadati</taxon>
        <taxon>Bacteroidota</taxon>
        <taxon>Chitinophagia</taxon>
        <taxon>Chitinophagales</taxon>
        <taxon>Chitinophagaceae</taxon>
        <taxon>Ilyomonas</taxon>
    </lineage>
</organism>
<gene>
    <name evidence="2" type="ORF">FC093_19850</name>
</gene>
<feature type="transmembrane region" description="Helical" evidence="1">
    <location>
        <begin position="6"/>
        <end position="24"/>
    </location>
</feature>
<keyword evidence="1" id="KW-0472">Membrane</keyword>
<feature type="transmembrane region" description="Helical" evidence="1">
    <location>
        <begin position="89"/>
        <end position="108"/>
    </location>
</feature>
<feature type="transmembrane region" description="Helical" evidence="1">
    <location>
        <begin position="45"/>
        <end position="69"/>
    </location>
</feature>
<comment type="caution">
    <text evidence="2">The sequence shown here is derived from an EMBL/GenBank/DDBJ whole genome shotgun (WGS) entry which is preliminary data.</text>
</comment>
<name>A0A4U3KVG8_9BACT</name>
<protein>
    <recommendedName>
        <fullName evidence="4">Integral membrane protein</fullName>
    </recommendedName>
</protein>
<keyword evidence="3" id="KW-1185">Reference proteome</keyword>
<dbReference type="Proteomes" id="UP000305848">
    <property type="component" value="Unassembled WGS sequence"/>
</dbReference>
<sequence>MKDLIVLAYSIYLPIVVLLTFYVANNLFKNSIVYMKDIFNGRLEIAAATNTLFKIGFYLLNVGFALYILKITDATNTAQSTIEVLSKKVGGFSIYLGVMLFINMYFFFRGKRISKQRSISLPISATTAINP</sequence>
<accession>A0A4U3KVG8</accession>
<dbReference type="OrthoDB" id="193443at2"/>
<dbReference type="RefSeq" id="WP_137263565.1">
    <property type="nucleotide sequence ID" value="NZ_SZQL01000020.1"/>
</dbReference>